<keyword evidence="13" id="KW-0067">ATP-binding</keyword>
<keyword evidence="5" id="KW-0597">Phosphoprotein</keyword>
<evidence type="ECO:0000256" key="5">
    <source>
        <dbReference type="ARBA" id="ARBA00022553"/>
    </source>
</evidence>
<evidence type="ECO:0000256" key="6">
    <source>
        <dbReference type="ARBA" id="ARBA00022614"/>
    </source>
</evidence>
<comment type="catalytic activity">
    <reaction evidence="18">
        <text>L-threonyl-[protein] + ATP = O-phospho-L-threonyl-[protein] + ADP + H(+)</text>
        <dbReference type="Rhea" id="RHEA:46608"/>
        <dbReference type="Rhea" id="RHEA-COMP:11060"/>
        <dbReference type="Rhea" id="RHEA-COMP:11605"/>
        <dbReference type="ChEBI" id="CHEBI:15378"/>
        <dbReference type="ChEBI" id="CHEBI:30013"/>
        <dbReference type="ChEBI" id="CHEBI:30616"/>
        <dbReference type="ChEBI" id="CHEBI:61977"/>
        <dbReference type="ChEBI" id="CHEBI:456216"/>
        <dbReference type="EC" id="2.7.11.1"/>
    </reaction>
</comment>
<evidence type="ECO:0000259" key="20">
    <source>
        <dbReference type="PROSITE" id="PS50011"/>
    </source>
</evidence>
<dbReference type="InterPro" id="IPR008271">
    <property type="entry name" value="Ser/Thr_kinase_AS"/>
</dbReference>
<comment type="catalytic activity">
    <reaction evidence="19">
        <text>L-seryl-[protein] + ATP = O-phospho-L-seryl-[protein] + ADP + H(+)</text>
        <dbReference type="Rhea" id="RHEA:17989"/>
        <dbReference type="Rhea" id="RHEA-COMP:9863"/>
        <dbReference type="Rhea" id="RHEA-COMP:11604"/>
        <dbReference type="ChEBI" id="CHEBI:15378"/>
        <dbReference type="ChEBI" id="CHEBI:29999"/>
        <dbReference type="ChEBI" id="CHEBI:30616"/>
        <dbReference type="ChEBI" id="CHEBI:83421"/>
        <dbReference type="ChEBI" id="CHEBI:456216"/>
        <dbReference type="EC" id="2.7.11.1"/>
    </reaction>
</comment>
<keyword evidence="17" id="KW-0325">Glycoprotein</keyword>
<evidence type="ECO:0000256" key="9">
    <source>
        <dbReference type="ARBA" id="ARBA00022729"/>
    </source>
</evidence>
<comment type="caution">
    <text evidence="21">The sequence shown here is derived from an EMBL/GenBank/DDBJ whole genome shotgun (WGS) entry which is preliminary data.</text>
</comment>
<evidence type="ECO:0000256" key="11">
    <source>
        <dbReference type="ARBA" id="ARBA00022741"/>
    </source>
</evidence>
<evidence type="ECO:0000256" key="8">
    <source>
        <dbReference type="ARBA" id="ARBA00022692"/>
    </source>
</evidence>
<evidence type="ECO:0000256" key="2">
    <source>
        <dbReference type="ARBA" id="ARBA00012513"/>
    </source>
</evidence>
<dbReference type="GO" id="GO:0005524">
    <property type="term" value="F:ATP binding"/>
    <property type="evidence" value="ECO:0007669"/>
    <property type="project" value="UniProtKB-KW"/>
</dbReference>
<evidence type="ECO:0000256" key="12">
    <source>
        <dbReference type="ARBA" id="ARBA00022777"/>
    </source>
</evidence>
<dbReference type="SUPFAM" id="SSF56112">
    <property type="entry name" value="Protein kinase-like (PK-like)"/>
    <property type="match status" value="1"/>
</dbReference>
<dbReference type="Gene3D" id="1.10.510.10">
    <property type="entry name" value="Transferase(Phosphotransferase) domain 1"/>
    <property type="match status" value="1"/>
</dbReference>
<dbReference type="EMBL" id="CAKMRJ010004445">
    <property type="protein sequence ID" value="CAH1436576.1"/>
    <property type="molecule type" value="Genomic_DNA"/>
</dbReference>
<feature type="domain" description="Protein kinase" evidence="20">
    <location>
        <begin position="1"/>
        <end position="208"/>
    </location>
</feature>
<protein>
    <recommendedName>
        <fullName evidence="2">non-specific serine/threonine protein kinase</fullName>
        <ecNumber evidence="2">2.7.11.1</ecNumber>
    </recommendedName>
</protein>
<gene>
    <name evidence="21" type="ORF">LVIROSA_LOCUS22945</name>
</gene>
<evidence type="ECO:0000313" key="21">
    <source>
        <dbReference type="EMBL" id="CAH1436576.1"/>
    </source>
</evidence>
<dbReference type="PROSITE" id="PS00108">
    <property type="entry name" value="PROTEIN_KINASE_ST"/>
    <property type="match status" value="1"/>
</dbReference>
<evidence type="ECO:0000256" key="4">
    <source>
        <dbReference type="ARBA" id="ARBA00022527"/>
    </source>
</evidence>
<keyword evidence="15" id="KW-0472">Membrane</keyword>
<keyword evidence="14" id="KW-1133">Transmembrane helix</keyword>
<keyword evidence="16" id="KW-0675">Receptor</keyword>
<dbReference type="GO" id="GO:0005886">
    <property type="term" value="C:plasma membrane"/>
    <property type="evidence" value="ECO:0007669"/>
    <property type="project" value="UniProtKB-SubCell"/>
</dbReference>
<name>A0AAU9NFW9_9ASTR</name>
<evidence type="ECO:0000313" key="22">
    <source>
        <dbReference type="Proteomes" id="UP001157418"/>
    </source>
</evidence>
<evidence type="ECO:0000256" key="7">
    <source>
        <dbReference type="ARBA" id="ARBA00022679"/>
    </source>
</evidence>
<keyword evidence="4" id="KW-0723">Serine/threonine-protein kinase</keyword>
<dbReference type="InterPro" id="IPR011009">
    <property type="entry name" value="Kinase-like_dom_sf"/>
</dbReference>
<comment type="subcellular location">
    <subcellularLocation>
        <location evidence="1">Cell membrane</location>
        <topology evidence="1">Single-pass membrane protein</topology>
    </subcellularLocation>
</comment>
<evidence type="ECO:0000256" key="3">
    <source>
        <dbReference type="ARBA" id="ARBA00022475"/>
    </source>
</evidence>
<keyword evidence="3" id="KW-1003">Cell membrane</keyword>
<evidence type="ECO:0000256" key="13">
    <source>
        <dbReference type="ARBA" id="ARBA00022840"/>
    </source>
</evidence>
<dbReference type="FunFam" id="1.10.510.10:FF:000358">
    <property type="entry name" value="Putative leucine-rich repeat receptor-like serine/threonine-protein kinase"/>
    <property type="match status" value="1"/>
</dbReference>
<evidence type="ECO:0000256" key="10">
    <source>
        <dbReference type="ARBA" id="ARBA00022737"/>
    </source>
</evidence>
<keyword evidence="22" id="KW-1185">Reference proteome</keyword>
<dbReference type="PANTHER" id="PTHR48055">
    <property type="entry name" value="LEUCINE-RICH REPEAT RECEPTOR PROTEIN KINASE EMS1"/>
    <property type="match status" value="1"/>
</dbReference>
<dbReference type="Proteomes" id="UP001157418">
    <property type="component" value="Unassembled WGS sequence"/>
</dbReference>
<evidence type="ECO:0000256" key="17">
    <source>
        <dbReference type="ARBA" id="ARBA00023180"/>
    </source>
</evidence>
<dbReference type="AlphaFoldDB" id="A0AAU9NFW9"/>
<sequence length="222" mass="24285">MPNGSLESLLHSCTKLDNMPHHSCQLDLIQRISIAKDVACALDYLHNHCGNVVVHCDLKPSNILLDVDMVAHIGDFGLAKILTLEQLPNANMSSSSLMRGTIGYAAPEYGLGNEVSTEGDIYSYGILLLEMLTGKRPIDLIFKEGLSLHSYARKALANGFVLQIVDPMLLNDDVNEMFLSSLAKIGVQCSSESPHDRMDIGIVIQELLSVMGMAINNVYVDR</sequence>
<evidence type="ECO:0000256" key="19">
    <source>
        <dbReference type="ARBA" id="ARBA00048679"/>
    </source>
</evidence>
<evidence type="ECO:0000256" key="18">
    <source>
        <dbReference type="ARBA" id="ARBA00047899"/>
    </source>
</evidence>
<dbReference type="InterPro" id="IPR051564">
    <property type="entry name" value="LRR_receptor-like_kinase"/>
</dbReference>
<keyword evidence="10" id="KW-0677">Repeat</keyword>
<dbReference type="PROSITE" id="PS50011">
    <property type="entry name" value="PROTEIN_KINASE_DOM"/>
    <property type="match status" value="1"/>
</dbReference>
<keyword evidence="6" id="KW-0433">Leucine-rich repeat</keyword>
<keyword evidence="8" id="KW-0812">Transmembrane</keyword>
<reference evidence="21 22" key="1">
    <citation type="submission" date="2022-01" db="EMBL/GenBank/DDBJ databases">
        <authorList>
            <person name="Xiong W."/>
            <person name="Schranz E."/>
        </authorList>
    </citation>
    <scope>NUCLEOTIDE SEQUENCE [LARGE SCALE GENOMIC DNA]</scope>
</reference>
<proteinExistence type="predicted"/>
<dbReference type="PANTHER" id="PTHR48055:SF55">
    <property type="entry name" value="PROTEIN KINASE DOMAIN-CONTAINING PROTEIN"/>
    <property type="match status" value="1"/>
</dbReference>
<evidence type="ECO:0000256" key="1">
    <source>
        <dbReference type="ARBA" id="ARBA00004162"/>
    </source>
</evidence>
<organism evidence="21 22">
    <name type="scientific">Lactuca virosa</name>
    <dbReference type="NCBI Taxonomy" id="75947"/>
    <lineage>
        <taxon>Eukaryota</taxon>
        <taxon>Viridiplantae</taxon>
        <taxon>Streptophyta</taxon>
        <taxon>Embryophyta</taxon>
        <taxon>Tracheophyta</taxon>
        <taxon>Spermatophyta</taxon>
        <taxon>Magnoliopsida</taxon>
        <taxon>eudicotyledons</taxon>
        <taxon>Gunneridae</taxon>
        <taxon>Pentapetalae</taxon>
        <taxon>asterids</taxon>
        <taxon>campanulids</taxon>
        <taxon>Asterales</taxon>
        <taxon>Asteraceae</taxon>
        <taxon>Cichorioideae</taxon>
        <taxon>Cichorieae</taxon>
        <taxon>Lactucinae</taxon>
        <taxon>Lactuca</taxon>
    </lineage>
</organism>
<dbReference type="EC" id="2.7.11.1" evidence="2"/>
<keyword evidence="7" id="KW-0808">Transferase</keyword>
<keyword evidence="11" id="KW-0547">Nucleotide-binding</keyword>
<dbReference type="SMART" id="SM00220">
    <property type="entry name" value="S_TKc"/>
    <property type="match status" value="1"/>
</dbReference>
<evidence type="ECO:0000256" key="14">
    <source>
        <dbReference type="ARBA" id="ARBA00022989"/>
    </source>
</evidence>
<keyword evidence="12" id="KW-0418">Kinase</keyword>
<evidence type="ECO:0000256" key="15">
    <source>
        <dbReference type="ARBA" id="ARBA00023136"/>
    </source>
</evidence>
<dbReference type="GO" id="GO:0004674">
    <property type="term" value="F:protein serine/threonine kinase activity"/>
    <property type="evidence" value="ECO:0007669"/>
    <property type="project" value="UniProtKB-KW"/>
</dbReference>
<keyword evidence="9" id="KW-0732">Signal</keyword>
<dbReference type="Pfam" id="PF00069">
    <property type="entry name" value="Pkinase"/>
    <property type="match status" value="1"/>
</dbReference>
<accession>A0AAU9NFW9</accession>
<dbReference type="InterPro" id="IPR000719">
    <property type="entry name" value="Prot_kinase_dom"/>
</dbReference>
<evidence type="ECO:0000256" key="16">
    <source>
        <dbReference type="ARBA" id="ARBA00023170"/>
    </source>
</evidence>